<gene>
    <name evidence="1" type="ORF">Fmac_000209</name>
</gene>
<organism evidence="1 2">
    <name type="scientific">Flemingia macrophylla</name>
    <dbReference type="NCBI Taxonomy" id="520843"/>
    <lineage>
        <taxon>Eukaryota</taxon>
        <taxon>Viridiplantae</taxon>
        <taxon>Streptophyta</taxon>
        <taxon>Embryophyta</taxon>
        <taxon>Tracheophyta</taxon>
        <taxon>Spermatophyta</taxon>
        <taxon>Magnoliopsida</taxon>
        <taxon>eudicotyledons</taxon>
        <taxon>Gunneridae</taxon>
        <taxon>Pentapetalae</taxon>
        <taxon>rosids</taxon>
        <taxon>fabids</taxon>
        <taxon>Fabales</taxon>
        <taxon>Fabaceae</taxon>
        <taxon>Papilionoideae</taxon>
        <taxon>50 kb inversion clade</taxon>
        <taxon>NPAAA clade</taxon>
        <taxon>indigoferoid/millettioid clade</taxon>
        <taxon>Phaseoleae</taxon>
        <taxon>Flemingia</taxon>
    </lineage>
</organism>
<keyword evidence="2" id="KW-1185">Reference proteome</keyword>
<dbReference type="EMBL" id="JBGMDY010000001">
    <property type="protein sequence ID" value="KAL2346209.1"/>
    <property type="molecule type" value="Genomic_DNA"/>
</dbReference>
<proteinExistence type="predicted"/>
<accession>A0ABD1NDM5</accession>
<reference evidence="1 2" key="1">
    <citation type="submission" date="2024-08" db="EMBL/GenBank/DDBJ databases">
        <title>Insights into the chromosomal genome structure of Flemingia macrophylla.</title>
        <authorList>
            <person name="Ding Y."/>
            <person name="Zhao Y."/>
            <person name="Bi W."/>
            <person name="Wu M."/>
            <person name="Zhao G."/>
            <person name="Gong Y."/>
            <person name="Li W."/>
            <person name="Zhang P."/>
        </authorList>
    </citation>
    <scope>NUCLEOTIDE SEQUENCE [LARGE SCALE GENOMIC DNA]</scope>
    <source>
        <strain evidence="1">DYQJB</strain>
        <tissue evidence="1">Leaf</tissue>
    </source>
</reference>
<evidence type="ECO:0000313" key="2">
    <source>
        <dbReference type="Proteomes" id="UP001603857"/>
    </source>
</evidence>
<name>A0ABD1NDM5_9FABA</name>
<comment type="caution">
    <text evidence="1">The sequence shown here is derived from an EMBL/GenBank/DDBJ whole genome shotgun (WGS) entry which is preliminary data.</text>
</comment>
<sequence length="98" mass="11341">MCSSHLSLSPLYTADWIYHHDSQLKIPSTSTTTIKNRGIFHFRYFDLIHEIRGSINSSTCTFILQYYHFTGSLIATTNTTKQLIPSHSKHHSMLNNFH</sequence>
<evidence type="ECO:0000313" key="1">
    <source>
        <dbReference type="EMBL" id="KAL2346209.1"/>
    </source>
</evidence>
<protein>
    <submittedName>
        <fullName evidence="1">Uncharacterized protein</fullName>
    </submittedName>
</protein>
<dbReference type="AlphaFoldDB" id="A0ABD1NDM5"/>
<dbReference type="Proteomes" id="UP001603857">
    <property type="component" value="Unassembled WGS sequence"/>
</dbReference>